<dbReference type="OrthoDB" id="3024632at2759"/>
<reference evidence="2" key="1">
    <citation type="submission" date="2021-05" db="EMBL/GenBank/DDBJ databases">
        <authorList>
            <person name="Stam R."/>
        </authorList>
    </citation>
    <scope>NUCLEOTIDE SEQUENCE</scope>
    <source>
        <strain evidence="2">CS162</strain>
    </source>
</reference>
<keyword evidence="1" id="KW-0812">Transmembrane</keyword>
<name>A0A8J2NB47_9PLEO</name>
<dbReference type="GeneID" id="67011193"/>
<feature type="transmembrane region" description="Helical" evidence="1">
    <location>
        <begin position="304"/>
        <end position="326"/>
    </location>
</feature>
<dbReference type="RefSeq" id="XP_043174548.1">
    <property type="nucleotide sequence ID" value="XM_043318613.1"/>
</dbReference>
<protein>
    <submittedName>
        <fullName evidence="2">Uncharacterized protein</fullName>
    </submittedName>
</protein>
<organism evidence="2 3">
    <name type="scientific">Alternaria atra</name>
    <dbReference type="NCBI Taxonomy" id="119953"/>
    <lineage>
        <taxon>Eukaryota</taxon>
        <taxon>Fungi</taxon>
        <taxon>Dikarya</taxon>
        <taxon>Ascomycota</taxon>
        <taxon>Pezizomycotina</taxon>
        <taxon>Dothideomycetes</taxon>
        <taxon>Pleosporomycetidae</taxon>
        <taxon>Pleosporales</taxon>
        <taxon>Pleosporineae</taxon>
        <taxon>Pleosporaceae</taxon>
        <taxon>Alternaria</taxon>
        <taxon>Alternaria sect. Ulocladioides</taxon>
    </lineage>
</organism>
<proteinExistence type="predicted"/>
<dbReference type="Proteomes" id="UP000676310">
    <property type="component" value="Unassembled WGS sequence"/>
</dbReference>
<feature type="transmembrane region" description="Helical" evidence="1">
    <location>
        <begin position="206"/>
        <end position="224"/>
    </location>
</feature>
<gene>
    <name evidence="2" type="ORF">ALTATR162_LOCUS10973</name>
</gene>
<keyword evidence="3" id="KW-1185">Reference proteome</keyword>
<comment type="caution">
    <text evidence="2">The sequence shown here is derived from an EMBL/GenBank/DDBJ whole genome shotgun (WGS) entry which is preliminary data.</text>
</comment>
<keyword evidence="1" id="KW-1133">Transmembrane helix</keyword>
<evidence type="ECO:0000313" key="2">
    <source>
        <dbReference type="EMBL" id="CAG5184566.1"/>
    </source>
</evidence>
<evidence type="ECO:0000313" key="3">
    <source>
        <dbReference type="Proteomes" id="UP000676310"/>
    </source>
</evidence>
<sequence>MFHVCASGLDSNEEIKFSGGLVEIAALTAVIGGSTAESIALGNRGACGLPWAAMSSFGSIFIVKACISACTPGWLRDTIGVRTTGSDKAVGCCLRLSRKANTRAITGSAVGVTVQWTKSDDASALLVAGSEAFEDVYAFDEWTAGPLRCCTVMQPGEHLQANKYMRDHYWEMAQRSQTKQDWIVTFATLLKIVEMYLLYHFGSQRIFLITGAIWAYSFLSAIALQQFHVGRATTAGEQLRHIDVVSGSLPTPQVVGGERRILLGVPVNLRRGRAWQVFWTLGAVVCVSSLLATYTILSKESNICFRIWICFQVVWLALRSMFFHFAQQVDDMKHIIVPTVREKNDLPELDLRLLGLAAGVSKHQVLNHPRGAYSYADDLQDPAVIKKLFNDADLQYTGSMEVPAAIGPGSEVDVTVVAVIGDTLLSSVAWLMGSTLTGIDLYDSCILAIRVSDQVRLIPSCRVLSGRIIDDAEPDPETTLPSNFRPKGAANEGRDISWRYWIPCGPNRWLWYSTPWATLAKMDLGITGTKRMVVTTAESITKELLSGMLQISMDNVQAVEDASMQSANAATIIKDMLTGDMPTLGKTAR</sequence>
<dbReference type="AlphaFoldDB" id="A0A8J2NB47"/>
<accession>A0A8J2NB47</accession>
<dbReference type="EMBL" id="CAJRGZ010000030">
    <property type="protein sequence ID" value="CAG5184566.1"/>
    <property type="molecule type" value="Genomic_DNA"/>
</dbReference>
<evidence type="ECO:0000256" key="1">
    <source>
        <dbReference type="SAM" id="Phobius"/>
    </source>
</evidence>
<feature type="transmembrane region" description="Helical" evidence="1">
    <location>
        <begin position="182"/>
        <end position="199"/>
    </location>
</feature>
<keyword evidence="1" id="KW-0472">Membrane</keyword>
<feature type="transmembrane region" description="Helical" evidence="1">
    <location>
        <begin position="277"/>
        <end position="297"/>
    </location>
</feature>